<dbReference type="PROSITE" id="PS00166">
    <property type="entry name" value="ENOYL_COA_HYDRATASE"/>
    <property type="match status" value="1"/>
</dbReference>
<proteinExistence type="inferred from homology"/>
<keyword evidence="17" id="KW-0496">Mitochondrion</keyword>
<comment type="catalytic activity">
    <reaction evidence="1">
        <text>(3S)-hydroxyhexadecanoyl-CoA = (2E)-hexadecenoyl-CoA + H2O</text>
        <dbReference type="Rhea" id="RHEA:31163"/>
        <dbReference type="ChEBI" id="CHEBI:15377"/>
        <dbReference type="ChEBI" id="CHEBI:61526"/>
        <dbReference type="ChEBI" id="CHEBI:62613"/>
    </reaction>
    <physiologicalReaction direction="right-to-left" evidence="1">
        <dbReference type="Rhea" id="RHEA:31165"/>
    </physiologicalReaction>
</comment>
<evidence type="ECO:0000256" key="15">
    <source>
        <dbReference type="ARBA" id="ARBA00023027"/>
    </source>
</evidence>
<evidence type="ECO:0000256" key="18">
    <source>
        <dbReference type="ARBA" id="ARBA00023136"/>
    </source>
</evidence>
<dbReference type="Proteomes" id="UP000503349">
    <property type="component" value="Chromosome 16"/>
</dbReference>
<dbReference type="PROSITE" id="PS00067">
    <property type="entry name" value="3HCDH"/>
    <property type="match status" value="1"/>
</dbReference>
<comment type="subcellular location">
    <subcellularLocation>
        <location evidence="2">Mitochondrion inner membrane</location>
    </subcellularLocation>
</comment>
<organism evidence="44 45">
    <name type="scientific">Channa argus</name>
    <name type="common">Northern snakehead</name>
    <name type="synonym">Ophicephalus argus</name>
    <dbReference type="NCBI Taxonomy" id="215402"/>
    <lineage>
        <taxon>Eukaryota</taxon>
        <taxon>Metazoa</taxon>
        <taxon>Chordata</taxon>
        <taxon>Craniata</taxon>
        <taxon>Vertebrata</taxon>
        <taxon>Euteleostomi</taxon>
        <taxon>Actinopterygii</taxon>
        <taxon>Neopterygii</taxon>
        <taxon>Teleostei</taxon>
        <taxon>Neoteleostei</taxon>
        <taxon>Acanthomorphata</taxon>
        <taxon>Anabantaria</taxon>
        <taxon>Anabantiformes</taxon>
        <taxon>Channoidei</taxon>
        <taxon>Channidae</taxon>
        <taxon>Channa</taxon>
    </lineage>
</organism>
<comment type="similarity">
    <text evidence="5">In the N-terminal section; belongs to the enoyl-CoA hydratase/isomerase family.</text>
</comment>
<keyword evidence="16" id="KW-0443">Lipid metabolism</keyword>
<accession>A0A6G1QE59</accession>
<dbReference type="Pfam" id="PF00378">
    <property type="entry name" value="ECH_1"/>
    <property type="match status" value="1"/>
</dbReference>
<evidence type="ECO:0000256" key="25">
    <source>
        <dbReference type="ARBA" id="ARBA00050446"/>
    </source>
</evidence>
<dbReference type="FunFam" id="1.10.1040.50:FF:000002">
    <property type="entry name" value="Trifunctional enzyme subunit alpha, mitochondrial"/>
    <property type="match status" value="1"/>
</dbReference>
<protein>
    <recommendedName>
        <fullName evidence="36">Trifunctional enzyme subunit alpha, mitochondrial</fullName>
        <ecNumber evidence="35">1.1.1.211</ecNumber>
        <ecNumber evidence="6">4.2.1.17</ecNumber>
    </recommendedName>
    <alternativeName>
        <fullName evidence="37">Monolysocardiolipin acyltransferase</fullName>
    </alternativeName>
    <alternativeName>
        <fullName evidence="38">TP-alpha</fullName>
    </alternativeName>
</protein>
<comment type="catalytic activity">
    <reaction evidence="27">
        <text>(3S)-hydroxyoctanoyl-CoA = (2E)-octenoyl-CoA + H2O</text>
        <dbReference type="Rhea" id="RHEA:31199"/>
        <dbReference type="ChEBI" id="CHEBI:15377"/>
        <dbReference type="ChEBI" id="CHEBI:62242"/>
        <dbReference type="ChEBI" id="CHEBI:62617"/>
    </reaction>
    <physiologicalReaction direction="right-to-left" evidence="27">
        <dbReference type="Rhea" id="RHEA:31201"/>
    </physiologicalReaction>
</comment>
<evidence type="ECO:0000256" key="37">
    <source>
        <dbReference type="ARBA" id="ARBA00077617"/>
    </source>
</evidence>
<dbReference type="FunFam" id="3.40.50.720:FF:000009">
    <property type="entry name" value="Fatty oxidation complex, alpha subunit"/>
    <property type="match status" value="1"/>
</dbReference>
<dbReference type="InterPro" id="IPR012803">
    <property type="entry name" value="Fa_ox_alpha_mit"/>
</dbReference>
<evidence type="ECO:0000256" key="7">
    <source>
        <dbReference type="ARBA" id="ARBA00022481"/>
    </source>
</evidence>
<evidence type="ECO:0000256" key="27">
    <source>
        <dbReference type="ARBA" id="ARBA00051877"/>
    </source>
</evidence>
<name>A0A6G1QE59_CHAAH</name>
<comment type="catalytic activity">
    <reaction evidence="24">
        <text>1'-[1,2-di-(9Z,12Z-octadecadienoyl)-sn-glycero-3-phospho]-3'-[1-(9Z,12Z-octadecadienoyl)-sn-glycero-3-phospho]-glycerol + (9Z,12Z)-octadecadienoyl-CoA = 1',3'-bis-[1,2-di-(9Z,12Z-octadecadienoyl)-sn-glycero-3-phospho]-glycerol + CoA</text>
        <dbReference type="Rhea" id="RHEA:43672"/>
        <dbReference type="ChEBI" id="CHEBI:57287"/>
        <dbReference type="ChEBI" id="CHEBI:57383"/>
        <dbReference type="ChEBI" id="CHEBI:83580"/>
        <dbReference type="ChEBI" id="CHEBI:83581"/>
    </reaction>
    <physiologicalReaction direction="left-to-right" evidence="24">
        <dbReference type="Rhea" id="RHEA:43673"/>
    </physiologicalReaction>
</comment>
<dbReference type="InterPro" id="IPR001753">
    <property type="entry name" value="Enoyl-CoA_hydra/iso"/>
</dbReference>
<evidence type="ECO:0000313" key="44">
    <source>
        <dbReference type="EMBL" id="KAF3700960.1"/>
    </source>
</evidence>
<dbReference type="SUPFAM" id="SSF51735">
    <property type="entry name" value="NAD(P)-binding Rossmann-fold domains"/>
    <property type="match status" value="1"/>
</dbReference>
<keyword evidence="8" id="KW-0597">Phosphoprotein</keyword>
<evidence type="ECO:0000256" key="9">
    <source>
        <dbReference type="ARBA" id="ARBA00022679"/>
    </source>
</evidence>
<comment type="catalytic activity">
    <reaction evidence="31">
        <text>1'-[1,2-di-(9Z,12Z-octadecadienoyl)-sn-glycero-3-phospho]-3'-[1-(9Z,12Z-octadecadienoyl)-sn-glycero-3-phospho]-glycerol + (9Z)-octadecenoyl-CoA = 1'-[1,2-di-(9Z,12Z-octadecadienoyl)-sn-glycero-3-phospho]-3'-[1-(9Z,12Z-octadecadienoyl)-2-(9Z-octadecenoyl)-sn-glycero-3-phospho]-glycerol + CoA</text>
        <dbReference type="Rhea" id="RHEA:43676"/>
        <dbReference type="ChEBI" id="CHEBI:57287"/>
        <dbReference type="ChEBI" id="CHEBI:57387"/>
        <dbReference type="ChEBI" id="CHEBI:83580"/>
        <dbReference type="ChEBI" id="CHEBI:83582"/>
    </reaction>
    <physiologicalReaction direction="left-to-right" evidence="31">
        <dbReference type="Rhea" id="RHEA:43677"/>
    </physiologicalReaction>
</comment>
<dbReference type="InterPro" id="IPR008927">
    <property type="entry name" value="6-PGluconate_DH-like_C_sf"/>
</dbReference>
<dbReference type="GO" id="GO:0016509">
    <property type="term" value="F:long-chain (3S)-3-hydroxyacyl-CoA dehydrogenase (NAD+) activity"/>
    <property type="evidence" value="ECO:0007669"/>
    <property type="project" value="UniProtKB-EC"/>
</dbReference>
<evidence type="ECO:0000256" key="24">
    <source>
        <dbReference type="ARBA" id="ARBA00050222"/>
    </source>
</evidence>
<keyword evidence="20" id="KW-0511">Multifunctional enzyme</keyword>
<dbReference type="EC" id="4.2.1.17" evidence="6"/>
<reference evidence="45" key="2">
    <citation type="submission" date="2019-02" db="EMBL/GenBank/DDBJ databases">
        <title>Opniocepnalus argus Var Kimnra genome.</title>
        <authorList>
            <person name="Zhou C."/>
            <person name="Xiao S."/>
        </authorList>
    </citation>
    <scope>NUCLEOTIDE SEQUENCE [LARGE SCALE GENOMIC DNA]</scope>
</reference>
<comment type="catalytic activity">
    <reaction evidence="21">
        <text>a (3S)-3-hydroxyacyl-CoA = a (2E)-enoyl-CoA + H2O</text>
        <dbReference type="Rhea" id="RHEA:16105"/>
        <dbReference type="ChEBI" id="CHEBI:15377"/>
        <dbReference type="ChEBI" id="CHEBI:57318"/>
        <dbReference type="ChEBI" id="CHEBI:58856"/>
        <dbReference type="EC" id="4.2.1.17"/>
    </reaction>
    <physiologicalReaction direction="right-to-left" evidence="21">
        <dbReference type="Rhea" id="RHEA:16107"/>
    </physiologicalReaction>
</comment>
<evidence type="ECO:0000256" key="20">
    <source>
        <dbReference type="ARBA" id="ARBA00023268"/>
    </source>
</evidence>
<dbReference type="AlphaFoldDB" id="A0A6G1QE59"/>
<comment type="catalytic activity">
    <reaction evidence="22">
        <text>(3S)-hydroxyhexadecanoyl-CoA + NAD(+) = 3-oxohexadecanoyl-CoA + NADH + H(+)</text>
        <dbReference type="Rhea" id="RHEA:31159"/>
        <dbReference type="ChEBI" id="CHEBI:15378"/>
        <dbReference type="ChEBI" id="CHEBI:57349"/>
        <dbReference type="ChEBI" id="CHEBI:57540"/>
        <dbReference type="ChEBI" id="CHEBI:57945"/>
        <dbReference type="ChEBI" id="CHEBI:62613"/>
    </reaction>
    <physiologicalReaction direction="left-to-right" evidence="22">
        <dbReference type="Rhea" id="RHEA:31160"/>
    </physiologicalReaction>
</comment>
<keyword evidence="14" id="KW-0560">Oxidoreductase</keyword>
<evidence type="ECO:0000256" key="21">
    <source>
        <dbReference type="ARBA" id="ARBA00035854"/>
    </source>
</evidence>
<evidence type="ECO:0000256" key="32">
    <source>
        <dbReference type="ARBA" id="ARBA00052945"/>
    </source>
</evidence>
<evidence type="ECO:0000256" key="3">
    <source>
        <dbReference type="ARBA" id="ARBA00005005"/>
    </source>
</evidence>
<evidence type="ECO:0000256" key="5">
    <source>
        <dbReference type="ARBA" id="ARBA00008750"/>
    </source>
</evidence>
<dbReference type="GO" id="GO:0005743">
    <property type="term" value="C:mitochondrial inner membrane"/>
    <property type="evidence" value="ECO:0007669"/>
    <property type="project" value="UniProtKB-SubCell"/>
</dbReference>
<evidence type="ECO:0000256" key="26">
    <source>
        <dbReference type="ARBA" id="ARBA00051215"/>
    </source>
</evidence>
<evidence type="ECO:0000256" key="35">
    <source>
        <dbReference type="ARBA" id="ARBA00066806"/>
    </source>
</evidence>
<evidence type="ECO:0000256" key="16">
    <source>
        <dbReference type="ARBA" id="ARBA00023098"/>
    </source>
</evidence>
<feature type="site" description="Important for long-chain enoyl-CoA hydratase activity" evidence="40">
    <location>
        <position position="173"/>
    </location>
</feature>
<evidence type="ECO:0000256" key="33">
    <source>
        <dbReference type="ARBA" id="ARBA00052989"/>
    </source>
</evidence>
<sequence length="763" mass="82676">MAGSRALGVLSRLTLRRYGAFSGSHFRTLSVASAMLARTHLSYEVKGDVAVVRINQPNSKVNTLSIQMQKEMTEVMDEVWGNNAVQSAVLISTKPGCFIAGADINMIQACKTTEEVTNISQEGQKMFEKIEKSPKPIVAAINGSCLGGGLELAIACQYRIATKSKKTVLGTPEVMLGLLPGAGGTQRLPKMVGLPSAFDMMLTGRNIRADKAKKMGLVDQLVDTLGPGLKSPEERTIEYLEELAIEYAKGIVNKKIPLRKEKGTVQKIQDYVMSLGFVRNQIYKTVHGKVMKQTKGLYPAPLKIIETVKTGIEQGPVAGYLAESQNFGHLAKTSESAALIGLYHGQVACKKNRIGTPEREVKTLAVLGAGLMGAGIAQVTVDKGVHTILKDTTLEGLARGQQQVYKGFNDKTKKKSITSFERDSILSNLTGQLDYKGFEKADMVIEAVFEDIKIKHAVIKEVEAVVPPHCIFASNTSALPIKDIAVASKRPEKVIGMHYFSPVDKMQLLEIITTDQTSKDTAASAVAFGLKQGKVVIIVKDGPGFYTTRCLVPLMSEGVRVIQEGTSPQKLDSLTQSFGFPVGTATLADEVGIDVAAHVAEDLLKAFGSRFGGGNIDFLKTMVDKGYKGRKSGKGCYVYQKGLKTRDLNPELGDILEKFKMVPNPAVSSDSDVQYRLVSRFVNEALLCLQDGILSNPLEGDIGAVFGLGFPPSLGGPFRFVDSFGADKLVAKMRTYEAVYGNPFTPCQLLLDHAKDPSKKFYK</sequence>
<dbReference type="SUPFAM" id="SSF52096">
    <property type="entry name" value="ClpP/crotonase"/>
    <property type="match status" value="1"/>
</dbReference>
<evidence type="ECO:0000259" key="42">
    <source>
        <dbReference type="Pfam" id="PF00725"/>
    </source>
</evidence>
<evidence type="ECO:0000256" key="13">
    <source>
        <dbReference type="ARBA" id="ARBA00022990"/>
    </source>
</evidence>
<dbReference type="GO" id="GO:0016740">
    <property type="term" value="F:transferase activity"/>
    <property type="evidence" value="ECO:0007669"/>
    <property type="project" value="UniProtKB-KW"/>
</dbReference>
<feature type="domain" description="3-hydroxyacyl-CoA dehydrogenase NAD binding" evidence="43">
    <location>
        <begin position="364"/>
        <end position="541"/>
    </location>
</feature>
<keyword evidence="9" id="KW-0808">Transferase</keyword>
<dbReference type="PANTHER" id="PTHR43612:SF3">
    <property type="entry name" value="TRIFUNCTIONAL ENZYME SUBUNIT ALPHA, MITOCHONDRIAL"/>
    <property type="match status" value="1"/>
</dbReference>
<dbReference type="FunFam" id="3.90.226.10:FF:000011">
    <property type="entry name" value="Fatty acid oxidation complex subunit alpha"/>
    <property type="match status" value="1"/>
</dbReference>
<keyword evidence="11" id="KW-0276">Fatty acid metabolism</keyword>
<evidence type="ECO:0000256" key="22">
    <source>
        <dbReference type="ARBA" id="ARBA00047613"/>
    </source>
</evidence>
<dbReference type="GO" id="GO:0006635">
    <property type="term" value="P:fatty acid beta-oxidation"/>
    <property type="evidence" value="ECO:0007669"/>
    <property type="project" value="UniProtKB-UniPathway"/>
</dbReference>
<comment type="catalytic activity">
    <reaction evidence="28">
        <text>(3S)-hydroxyoctanoyl-CoA + NAD(+) = 3-oxooctanoyl-CoA + NADH + H(+)</text>
        <dbReference type="Rhea" id="RHEA:31195"/>
        <dbReference type="ChEBI" id="CHEBI:15378"/>
        <dbReference type="ChEBI" id="CHEBI:57540"/>
        <dbReference type="ChEBI" id="CHEBI:57945"/>
        <dbReference type="ChEBI" id="CHEBI:62617"/>
        <dbReference type="ChEBI" id="CHEBI:62619"/>
    </reaction>
    <physiologicalReaction direction="left-to-right" evidence="28">
        <dbReference type="Rhea" id="RHEA:31196"/>
    </physiologicalReaction>
</comment>
<dbReference type="CDD" id="cd06558">
    <property type="entry name" value="crotonase-like"/>
    <property type="match status" value="1"/>
</dbReference>
<evidence type="ECO:0000256" key="38">
    <source>
        <dbReference type="ARBA" id="ARBA00083277"/>
    </source>
</evidence>
<feature type="site" description="Important for hydroxyacyl-coenzyme A dehydrogenase activity" evidence="40">
    <location>
        <position position="498"/>
    </location>
</feature>
<dbReference type="PANTHER" id="PTHR43612">
    <property type="entry name" value="TRIFUNCTIONAL ENZYME SUBUNIT ALPHA"/>
    <property type="match status" value="1"/>
</dbReference>
<comment type="catalytic activity">
    <reaction evidence="32">
        <text>(3S)-3-hydroxydodecanoyl-CoA + NAD(+) = 3-oxododecanoyl-CoA + NADH + H(+)</text>
        <dbReference type="Rhea" id="RHEA:31179"/>
        <dbReference type="ChEBI" id="CHEBI:15378"/>
        <dbReference type="ChEBI" id="CHEBI:57540"/>
        <dbReference type="ChEBI" id="CHEBI:57945"/>
        <dbReference type="ChEBI" id="CHEBI:62558"/>
        <dbReference type="ChEBI" id="CHEBI:62615"/>
    </reaction>
    <physiologicalReaction direction="left-to-right" evidence="32">
        <dbReference type="Rhea" id="RHEA:31180"/>
    </physiologicalReaction>
</comment>
<gene>
    <name evidence="44" type="ORF">EXN66_Car016648</name>
</gene>
<keyword evidence="15" id="KW-0520">NAD</keyword>
<keyword evidence="45" id="KW-1185">Reference proteome</keyword>
<evidence type="ECO:0000256" key="36">
    <source>
        <dbReference type="ARBA" id="ARBA00068347"/>
    </source>
</evidence>
<comment type="catalytic activity">
    <reaction evidence="29">
        <text>(3S)-3-hydroxydodecanoyl-CoA = (2E)-dodecenoyl-CoA + H2O</text>
        <dbReference type="Rhea" id="RHEA:31075"/>
        <dbReference type="ChEBI" id="CHEBI:15377"/>
        <dbReference type="ChEBI" id="CHEBI:57330"/>
        <dbReference type="ChEBI" id="CHEBI:62558"/>
    </reaction>
    <physiologicalReaction direction="right-to-left" evidence="29">
        <dbReference type="Rhea" id="RHEA:31077"/>
    </physiologicalReaction>
</comment>
<reference evidence="44 45" key="1">
    <citation type="submission" date="2019-02" db="EMBL/GenBank/DDBJ databases">
        <title>Opniocepnalus argus genome.</title>
        <authorList>
            <person name="Zhou C."/>
            <person name="Xiao S."/>
        </authorList>
    </citation>
    <scope>NUCLEOTIDE SEQUENCE [LARGE SCALE GENOMIC DNA]</scope>
    <source>
        <strain evidence="44">OARG1902GOOAL</strain>
        <tissue evidence="44">Muscle</tissue>
    </source>
</reference>
<evidence type="ECO:0000256" key="8">
    <source>
        <dbReference type="ARBA" id="ARBA00022553"/>
    </source>
</evidence>
<keyword evidence="13" id="KW-0007">Acetylation</keyword>
<evidence type="ECO:0000256" key="1">
    <source>
        <dbReference type="ARBA" id="ARBA00000469"/>
    </source>
</evidence>
<evidence type="ECO:0000256" key="39">
    <source>
        <dbReference type="PIRSR" id="PIRSR612803-1"/>
    </source>
</evidence>
<evidence type="ECO:0000256" key="11">
    <source>
        <dbReference type="ARBA" id="ARBA00022832"/>
    </source>
</evidence>
<evidence type="ECO:0000256" key="2">
    <source>
        <dbReference type="ARBA" id="ARBA00004273"/>
    </source>
</evidence>
<dbReference type="UniPathway" id="UPA00659"/>
<keyword evidence="7" id="KW-0488">Methylation</keyword>
<dbReference type="Gene3D" id="3.90.226.10">
    <property type="entry name" value="2-enoyl-CoA Hydratase, Chain A, domain 1"/>
    <property type="match status" value="1"/>
</dbReference>
<dbReference type="GO" id="GO:0070403">
    <property type="term" value="F:NAD+ binding"/>
    <property type="evidence" value="ECO:0007669"/>
    <property type="project" value="InterPro"/>
</dbReference>
<evidence type="ECO:0000256" key="12">
    <source>
        <dbReference type="ARBA" id="ARBA00022946"/>
    </source>
</evidence>
<dbReference type="InterPro" id="IPR006108">
    <property type="entry name" value="3HC_DH_C"/>
</dbReference>
<dbReference type="InterPro" id="IPR050136">
    <property type="entry name" value="FA_oxidation_alpha_subunit"/>
</dbReference>
<comment type="catalytic activity">
    <reaction evidence="23">
        <text>(3S)-hydroxydecanoyl-CoA + NAD(+) = 3-oxodecanoyl-CoA + NADH + H(+)</text>
        <dbReference type="Rhea" id="RHEA:31187"/>
        <dbReference type="ChEBI" id="CHEBI:15378"/>
        <dbReference type="ChEBI" id="CHEBI:57540"/>
        <dbReference type="ChEBI" id="CHEBI:57945"/>
        <dbReference type="ChEBI" id="CHEBI:62548"/>
        <dbReference type="ChEBI" id="CHEBI:62616"/>
    </reaction>
    <physiologicalReaction direction="left-to-right" evidence="23">
        <dbReference type="Rhea" id="RHEA:31188"/>
    </physiologicalReaction>
</comment>
<comment type="catalytic activity">
    <reaction evidence="33">
        <text>1'-[1,2-di-(9Z,12Z-octadecadienoyl)-sn-glycero-3-phospho]-3'-[1-(9Z,12Z-octadecadienoyl)-sn-glycero-3-phospho]-glycerol + hexadecanoyl-CoA = 1'-[1,2-di-(9Z,12Z-octadecadienoyl)-sn-glycero-3-phospho]-3'-[1-(9Z,12Z-octadecadienoyl)-2-hexadecanoyl-sn-glycero-3-phospho]-glycerol + CoA</text>
        <dbReference type="Rhea" id="RHEA:43680"/>
        <dbReference type="ChEBI" id="CHEBI:57287"/>
        <dbReference type="ChEBI" id="CHEBI:57379"/>
        <dbReference type="ChEBI" id="CHEBI:83580"/>
        <dbReference type="ChEBI" id="CHEBI:83583"/>
    </reaction>
    <physiologicalReaction direction="left-to-right" evidence="33">
        <dbReference type="Rhea" id="RHEA:43681"/>
    </physiologicalReaction>
</comment>
<dbReference type="EMBL" id="CM015727">
    <property type="protein sequence ID" value="KAF3700960.1"/>
    <property type="molecule type" value="Genomic_DNA"/>
</dbReference>
<evidence type="ECO:0000256" key="41">
    <source>
        <dbReference type="RuleBase" id="RU003707"/>
    </source>
</evidence>
<dbReference type="InterPro" id="IPR006180">
    <property type="entry name" value="3-OHacyl-CoA_DH_CS"/>
</dbReference>
<dbReference type="SUPFAM" id="SSF48179">
    <property type="entry name" value="6-phosphogluconate dehydrogenase C-terminal domain-like"/>
    <property type="match status" value="2"/>
</dbReference>
<evidence type="ECO:0000256" key="30">
    <source>
        <dbReference type="ARBA" id="ARBA00052834"/>
    </source>
</evidence>
<comment type="pathway">
    <text evidence="3">Lipid metabolism; fatty acid beta-oxidation.</text>
</comment>
<dbReference type="GO" id="GO:0004300">
    <property type="term" value="F:enoyl-CoA hydratase activity"/>
    <property type="evidence" value="ECO:0007669"/>
    <property type="project" value="UniProtKB-EC"/>
</dbReference>
<keyword evidence="12" id="KW-0809">Transit peptide</keyword>
<dbReference type="InterPro" id="IPR018376">
    <property type="entry name" value="Enoyl-CoA_hyd/isom_CS"/>
</dbReference>
<dbReference type="Pfam" id="PF02737">
    <property type="entry name" value="3HCDH_N"/>
    <property type="match status" value="1"/>
</dbReference>
<feature type="active site" description="For hydroxyacyl-coenzyme A dehydrogenase activity" evidence="39">
    <location>
        <position position="510"/>
    </location>
</feature>
<evidence type="ECO:0000256" key="6">
    <source>
        <dbReference type="ARBA" id="ARBA00012076"/>
    </source>
</evidence>
<dbReference type="InterPro" id="IPR036291">
    <property type="entry name" value="NAD(P)-bd_dom_sf"/>
</dbReference>
<comment type="catalytic activity">
    <reaction evidence="30">
        <text>(3S)-hydroxytetradecanoyl-CoA + NAD(+) = 3-oxotetradecanoyl-CoA + NADH + H(+)</text>
        <dbReference type="Rhea" id="RHEA:31167"/>
        <dbReference type="ChEBI" id="CHEBI:15378"/>
        <dbReference type="ChEBI" id="CHEBI:57540"/>
        <dbReference type="ChEBI" id="CHEBI:57945"/>
        <dbReference type="ChEBI" id="CHEBI:62543"/>
        <dbReference type="ChEBI" id="CHEBI:62614"/>
    </reaction>
    <physiologicalReaction direction="left-to-right" evidence="30">
        <dbReference type="Rhea" id="RHEA:31168"/>
    </physiologicalReaction>
</comment>
<evidence type="ECO:0000256" key="10">
    <source>
        <dbReference type="ARBA" id="ARBA00022792"/>
    </source>
</evidence>
<evidence type="ECO:0000313" key="45">
    <source>
        <dbReference type="Proteomes" id="UP000503349"/>
    </source>
</evidence>
<keyword evidence="10" id="KW-0999">Mitochondrion inner membrane</keyword>
<evidence type="ECO:0000256" key="23">
    <source>
        <dbReference type="ARBA" id="ARBA00048361"/>
    </source>
</evidence>
<keyword evidence="19" id="KW-0456">Lyase</keyword>
<comment type="subunit">
    <text evidence="34">Heterotetramer of 2 alpha/HADHA and 2 beta/HADHB subunits; forms the mitochondrial trifunctional enzyme. Also purified as higher order heterooligomers including a 4 alpha/HADHA and 4 beta/HADHB heterooligomer which physiological significance remains unclear. The mitochondrial trifunctional enzyme interacts with MTLN.</text>
</comment>
<evidence type="ECO:0000259" key="43">
    <source>
        <dbReference type="Pfam" id="PF02737"/>
    </source>
</evidence>
<dbReference type="InterPro" id="IPR006176">
    <property type="entry name" value="3-OHacyl-CoA_DH_NAD-bd"/>
</dbReference>
<evidence type="ECO:0000256" key="31">
    <source>
        <dbReference type="ARBA" id="ARBA00052860"/>
    </source>
</evidence>
<feature type="site" description="Important for long-chain enoyl-CoA hydratase activity" evidence="40">
    <location>
        <position position="151"/>
    </location>
</feature>
<dbReference type="InterPro" id="IPR029045">
    <property type="entry name" value="ClpP/crotonase-like_dom_sf"/>
</dbReference>
<evidence type="ECO:0000256" key="19">
    <source>
        <dbReference type="ARBA" id="ARBA00023239"/>
    </source>
</evidence>
<evidence type="ECO:0000256" key="40">
    <source>
        <dbReference type="PIRSR" id="PIRSR612803-2"/>
    </source>
</evidence>
<comment type="similarity">
    <text evidence="4">In the central section; belongs to the 3-hydroxyacyl-CoA dehydrogenase family.</text>
</comment>
<dbReference type="GO" id="GO:0016507">
    <property type="term" value="C:mitochondrial fatty acid beta-oxidation multienzyme complex"/>
    <property type="evidence" value="ECO:0007669"/>
    <property type="project" value="InterPro"/>
</dbReference>
<comment type="similarity">
    <text evidence="41">Belongs to the enoyl-CoA hydratase/isomerase family.</text>
</comment>
<keyword evidence="18" id="KW-0472">Membrane</keyword>
<comment type="catalytic activity">
    <reaction evidence="25">
        <text>a long-chain (3S)-3-hydroxy fatty acyl-CoA + NAD(+) = a long-chain 3-oxo-fatty acyl-CoA + NADH + H(+)</text>
        <dbReference type="Rhea" id="RHEA:52656"/>
        <dbReference type="ChEBI" id="CHEBI:15378"/>
        <dbReference type="ChEBI" id="CHEBI:57540"/>
        <dbReference type="ChEBI" id="CHEBI:57945"/>
        <dbReference type="ChEBI" id="CHEBI:136757"/>
        <dbReference type="ChEBI" id="CHEBI:136758"/>
        <dbReference type="EC" id="1.1.1.211"/>
    </reaction>
    <physiologicalReaction direction="left-to-right" evidence="25">
        <dbReference type="Rhea" id="RHEA:52657"/>
    </physiologicalReaction>
</comment>
<dbReference type="EC" id="1.1.1.211" evidence="35"/>
<evidence type="ECO:0000256" key="17">
    <source>
        <dbReference type="ARBA" id="ARBA00023128"/>
    </source>
</evidence>
<evidence type="ECO:0000256" key="14">
    <source>
        <dbReference type="ARBA" id="ARBA00023002"/>
    </source>
</evidence>
<dbReference type="Gene3D" id="3.40.50.720">
    <property type="entry name" value="NAD(P)-binding Rossmann-like Domain"/>
    <property type="match status" value="1"/>
</dbReference>
<comment type="catalytic activity">
    <reaction evidence="26">
        <text>a 4-saturated-(3S)-3-hydroxyacyl-CoA = a (3E)-enoyl-CoA + H2O</text>
        <dbReference type="Rhea" id="RHEA:20724"/>
        <dbReference type="ChEBI" id="CHEBI:15377"/>
        <dbReference type="ChEBI" id="CHEBI:58521"/>
        <dbReference type="ChEBI" id="CHEBI:137480"/>
        <dbReference type="EC" id="4.2.1.17"/>
    </reaction>
    <physiologicalReaction direction="right-to-left" evidence="26">
        <dbReference type="Rhea" id="RHEA:20726"/>
    </physiologicalReaction>
</comment>
<dbReference type="Pfam" id="PF00725">
    <property type="entry name" value="3HCDH"/>
    <property type="match status" value="1"/>
</dbReference>
<evidence type="ECO:0000256" key="34">
    <source>
        <dbReference type="ARBA" id="ARBA00062153"/>
    </source>
</evidence>
<evidence type="ECO:0000256" key="29">
    <source>
        <dbReference type="ARBA" id="ARBA00052711"/>
    </source>
</evidence>
<evidence type="ECO:0000256" key="4">
    <source>
        <dbReference type="ARBA" id="ARBA00007005"/>
    </source>
</evidence>
<evidence type="ECO:0000256" key="28">
    <source>
        <dbReference type="ARBA" id="ARBA00052224"/>
    </source>
</evidence>
<feature type="domain" description="3-hydroxyacyl-CoA dehydrogenase C-terminal" evidence="42">
    <location>
        <begin position="544"/>
        <end position="639"/>
    </location>
</feature>
<dbReference type="Gene3D" id="1.10.1040.50">
    <property type="match status" value="1"/>
</dbReference>
<dbReference type="NCBIfam" id="TIGR02441">
    <property type="entry name" value="fa_ox_alpha_mit"/>
    <property type="match status" value="1"/>
</dbReference>